<dbReference type="Proteomes" id="UP000251960">
    <property type="component" value="Chromosome 1"/>
</dbReference>
<sequence length="108" mass="11180">MDEETSTINRGGLSASTWEERKRDHQVAAGNGQAEAGGEFQGGAAPEVFSTKGKRPGAIWGDPAGRKLNHGDPGRPWELGIGLGEHARNLAGASSKGAGIQGTMEKLS</sequence>
<reference evidence="2" key="1">
    <citation type="journal article" date="2018" name="Nat. Genet.">
        <title>Extensive intraspecific gene order and gene structural variations between Mo17 and other maize genomes.</title>
        <authorList>
            <person name="Sun S."/>
            <person name="Zhou Y."/>
            <person name="Chen J."/>
            <person name="Shi J."/>
            <person name="Zhao H."/>
            <person name="Zhao H."/>
            <person name="Song W."/>
            <person name="Zhang M."/>
            <person name="Cui Y."/>
            <person name="Dong X."/>
            <person name="Liu H."/>
            <person name="Ma X."/>
            <person name="Jiao Y."/>
            <person name="Wang B."/>
            <person name="Wei X."/>
            <person name="Stein J.C."/>
            <person name="Glaubitz J.C."/>
            <person name="Lu F."/>
            <person name="Yu G."/>
            <person name="Liang C."/>
            <person name="Fengler K."/>
            <person name="Li B."/>
            <person name="Rafalski A."/>
            <person name="Schnable P.S."/>
            <person name="Ware D.H."/>
            <person name="Buckler E.S."/>
            <person name="Lai J."/>
        </authorList>
    </citation>
    <scope>NUCLEOTIDE SEQUENCE [LARGE SCALE GENOMIC DNA]</scope>
    <source>
        <tissue evidence="2">Seedling</tissue>
    </source>
</reference>
<name>A0A8J8YI03_MAIZE</name>
<feature type="compositionally biased region" description="Polar residues" evidence="1">
    <location>
        <begin position="1"/>
        <end position="17"/>
    </location>
</feature>
<organism evidence="2">
    <name type="scientific">Zea mays</name>
    <name type="common">Maize</name>
    <dbReference type="NCBI Taxonomy" id="4577"/>
    <lineage>
        <taxon>Eukaryota</taxon>
        <taxon>Viridiplantae</taxon>
        <taxon>Streptophyta</taxon>
        <taxon>Embryophyta</taxon>
        <taxon>Tracheophyta</taxon>
        <taxon>Spermatophyta</taxon>
        <taxon>Magnoliopsida</taxon>
        <taxon>Liliopsida</taxon>
        <taxon>Poales</taxon>
        <taxon>Poaceae</taxon>
        <taxon>PACMAD clade</taxon>
        <taxon>Panicoideae</taxon>
        <taxon>Andropogonodae</taxon>
        <taxon>Andropogoneae</taxon>
        <taxon>Tripsacinae</taxon>
        <taxon>Zea</taxon>
    </lineage>
</organism>
<evidence type="ECO:0000256" key="1">
    <source>
        <dbReference type="SAM" id="MobiDB-lite"/>
    </source>
</evidence>
<evidence type="ECO:0000313" key="2">
    <source>
        <dbReference type="EMBL" id="PWZ54089.1"/>
    </source>
</evidence>
<accession>A0A8J8YI03</accession>
<proteinExistence type="predicted"/>
<dbReference type="AlphaFoldDB" id="A0A8J8YI03"/>
<feature type="region of interest" description="Disordered" evidence="1">
    <location>
        <begin position="1"/>
        <end position="80"/>
    </location>
</feature>
<feature type="compositionally biased region" description="Low complexity" evidence="1">
    <location>
        <begin position="28"/>
        <end position="45"/>
    </location>
</feature>
<dbReference type="EMBL" id="NCVQ01000001">
    <property type="protein sequence ID" value="PWZ54089.1"/>
    <property type="molecule type" value="Genomic_DNA"/>
</dbReference>
<gene>
    <name evidence="2" type="ORF">Zm00014a_028255</name>
</gene>
<comment type="caution">
    <text evidence="2">The sequence shown here is derived from an EMBL/GenBank/DDBJ whole genome shotgun (WGS) entry which is preliminary data.</text>
</comment>
<protein>
    <submittedName>
        <fullName evidence="2">Uncharacterized protein</fullName>
    </submittedName>
</protein>
<dbReference type="HOGENOM" id="CLU_2200751_0_0_1"/>